<evidence type="ECO:0000313" key="3">
    <source>
        <dbReference type="Proteomes" id="UP000410492"/>
    </source>
</evidence>
<dbReference type="Proteomes" id="UP000410492">
    <property type="component" value="Unassembled WGS sequence"/>
</dbReference>
<dbReference type="OrthoDB" id="6802290at2759"/>
<feature type="non-terminal residue" evidence="2">
    <location>
        <position position="1"/>
    </location>
</feature>
<sequence length="101" mass="11257">VGTLLTALAADILAQSGVQAEACSATTATQHRWRGEGGFQWCTWTNWRSNRGVTVFWRIPEAYLWRNCSLAYSSGVSGYFRLNSGVTVLWRIPVTCLDILD</sequence>
<reference evidence="2 3" key="1">
    <citation type="submission" date="2019-01" db="EMBL/GenBank/DDBJ databases">
        <authorList>
            <person name="Sayadi A."/>
        </authorList>
    </citation>
    <scope>NUCLEOTIDE SEQUENCE [LARGE SCALE GENOMIC DNA]</scope>
</reference>
<accession>A0A653C438</accession>
<dbReference type="AlphaFoldDB" id="A0A653C438"/>
<organism evidence="2 3">
    <name type="scientific">Callosobruchus maculatus</name>
    <name type="common">Southern cowpea weevil</name>
    <name type="synonym">Pulse bruchid</name>
    <dbReference type="NCBI Taxonomy" id="64391"/>
    <lineage>
        <taxon>Eukaryota</taxon>
        <taxon>Metazoa</taxon>
        <taxon>Ecdysozoa</taxon>
        <taxon>Arthropoda</taxon>
        <taxon>Hexapoda</taxon>
        <taxon>Insecta</taxon>
        <taxon>Pterygota</taxon>
        <taxon>Neoptera</taxon>
        <taxon>Endopterygota</taxon>
        <taxon>Coleoptera</taxon>
        <taxon>Polyphaga</taxon>
        <taxon>Cucujiformia</taxon>
        <taxon>Chrysomeloidea</taxon>
        <taxon>Chrysomelidae</taxon>
        <taxon>Bruchinae</taxon>
        <taxon>Bruchini</taxon>
        <taxon>Callosobruchus</taxon>
    </lineage>
</organism>
<protein>
    <submittedName>
        <fullName evidence="2">Uncharacterized protein</fullName>
    </submittedName>
</protein>
<evidence type="ECO:0000313" key="2">
    <source>
        <dbReference type="EMBL" id="VEN42545.1"/>
    </source>
</evidence>
<name>A0A653C438_CALMS</name>
<proteinExistence type="predicted"/>
<keyword evidence="3" id="KW-1185">Reference proteome</keyword>
<keyword evidence="1" id="KW-0732">Signal</keyword>
<dbReference type="EMBL" id="CAACVG010006917">
    <property type="protein sequence ID" value="VEN42545.1"/>
    <property type="molecule type" value="Genomic_DNA"/>
</dbReference>
<evidence type="ECO:0000256" key="1">
    <source>
        <dbReference type="SAM" id="SignalP"/>
    </source>
</evidence>
<gene>
    <name evidence="2" type="ORF">CALMAC_LOCUS5990</name>
</gene>
<feature type="chain" id="PRO_5024963810" evidence="1">
    <location>
        <begin position="21"/>
        <end position="101"/>
    </location>
</feature>
<feature type="signal peptide" evidence="1">
    <location>
        <begin position="1"/>
        <end position="20"/>
    </location>
</feature>